<feature type="compositionally biased region" description="Acidic residues" evidence="1">
    <location>
        <begin position="129"/>
        <end position="139"/>
    </location>
</feature>
<accession>A0AAD4EGA4</accession>
<comment type="caution">
    <text evidence="3">The sequence shown here is derived from an EMBL/GenBank/DDBJ whole genome shotgun (WGS) entry which is preliminary data.</text>
</comment>
<dbReference type="RefSeq" id="XP_041231101.1">
    <property type="nucleotide sequence ID" value="XM_041366282.1"/>
</dbReference>
<dbReference type="GeneID" id="64660580"/>
<reference evidence="3" key="1">
    <citation type="journal article" date="2020" name="New Phytol.">
        <title>Comparative genomics reveals dynamic genome evolution in host specialist ectomycorrhizal fungi.</title>
        <authorList>
            <person name="Lofgren L.A."/>
            <person name="Nguyen N.H."/>
            <person name="Vilgalys R."/>
            <person name="Ruytinx J."/>
            <person name="Liao H.L."/>
            <person name="Branco S."/>
            <person name="Kuo A."/>
            <person name="LaButti K."/>
            <person name="Lipzen A."/>
            <person name="Andreopoulos W."/>
            <person name="Pangilinan J."/>
            <person name="Riley R."/>
            <person name="Hundley H."/>
            <person name="Na H."/>
            <person name="Barry K."/>
            <person name="Grigoriev I.V."/>
            <person name="Stajich J.E."/>
            <person name="Kennedy P.G."/>
        </authorList>
    </citation>
    <scope>NUCLEOTIDE SEQUENCE</scope>
    <source>
        <strain evidence="3">FC203</strain>
    </source>
</reference>
<evidence type="ECO:0000313" key="3">
    <source>
        <dbReference type="EMBL" id="KAG1905526.1"/>
    </source>
</evidence>
<name>A0AAD4EGA4_9AGAM</name>
<evidence type="ECO:0000256" key="2">
    <source>
        <dbReference type="SAM" id="SignalP"/>
    </source>
</evidence>
<dbReference type="Proteomes" id="UP001195769">
    <property type="component" value="Unassembled WGS sequence"/>
</dbReference>
<evidence type="ECO:0000256" key="1">
    <source>
        <dbReference type="SAM" id="MobiDB-lite"/>
    </source>
</evidence>
<feature type="chain" id="PRO_5042027804" evidence="2">
    <location>
        <begin position="18"/>
        <end position="174"/>
    </location>
</feature>
<sequence length="174" mass="19334">MQILKALIISSILLCQSWRNHDTGQDSSWCCSFAPISHFSPFEIPYCRSMSSDTPNTCVPAEDQAFQEVLGCGRQPKNPECMNALIQAEHEDDDQPPHCHCRPHRLPKKNTISNDNNFFSTLAVKDTSDAADSDFEGDSSESCLESSSSDSNSDIQEITNMELATIFPMKTVPQ</sequence>
<organism evidence="3 4">
    <name type="scientific">Suillus fuscotomentosus</name>
    <dbReference type="NCBI Taxonomy" id="1912939"/>
    <lineage>
        <taxon>Eukaryota</taxon>
        <taxon>Fungi</taxon>
        <taxon>Dikarya</taxon>
        <taxon>Basidiomycota</taxon>
        <taxon>Agaricomycotina</taxon>
        <taxon>Agaricomycetes</taxon>
        <taxon>Agaricomycetidae</taxon>
        <taxon>Boletales</taxon>
        <taxon>Suillineae</taxon>
        <taxon>Suillaceae</taxon>
        <taxon>Suillus</taxon>
    </lineage>
</organism>
<keyword evidence="4" id="KW-1185">Reference proteome</keyword>
<protein>
    <submittedName>
        <fullName evidence="3">Uncharacterized protein</fullName>
    </submittedName>
</protein>
<dbReference type="EMBL" id="JABBWK010000007">
    <property type="protein sequence ID" value="KAG1905526.1"/>
    <property type="molecule type" value="Genomic_DNA"/>
</dbReference>
<evidence type="ECO:0000313" key="4">
    <source>
        <dbReference type="Proteomes" id="UP001195769"/>
    </source>
</evidence>
<gene>
    <name evidence="3" type="ORF">F5891DRAFT_1183471</name>
</gene>
<feature type="region of interest" description="Disordered" evidence="1">
    <location>
        <begin position="129"/>
        <end position="155"/>
    </location>
</feature>
<feature type="signal peptide" evidence="2">
    <location>
        <begin position="1"/>
        <end position="17"/>
    </location>
</feature>
<feature type="compositionally biased region" description="Low complexity" evidence="1">
    <location>
        <begin position="140"/>
        <end position="154"/>
    </location>
</feature>
<proteinExistence type="predicted"/>
<keyword evidence="2" id="KW-0732">Signal</keyword>
<dbReference type="AlphaFoldDB" id="A0AAD4EGA4"/>